<evidence type="ECO:0000256" key="9">
    <source>
        <dbReference type="ARBA" id="ARBA00023306"/>
    </source>
</evidence>
<dbReference type="EMBL" id="MFQD01000038">
    <property type="protein sequence ID" value="OGH67646.1"/>
    <property type="molecule type" value="Genomic_DNA"/>
</dbReference>
<dbReference type="GO" id="GO:0051301">
    <property type="term" value="P:cell division"/>
    <property type="evidence" value="ECO:0007669"/>
    <property type="project" value="UniProtKB-KW"/>
</dbReference>
<gene>
    <name evidence="14" type="ORF">A3C15_02410</name>
</gene>
<evidence type="ECO:0000256" key="1">
    <source>
        <dbReference type="ARBA" id="ARBA00004651"/>
    </source>
</evidence>
<evidence type="ECO:0000259" key="13">
    <source>
        <dbReference type="Pfam" id="PF18075"/>
    </source>
</evidence>
<dbReference type="PANTHER" id="PTHR47755:SF1">
    <property type="entry name" value="CELL DIVISION PROTEIN FTSX"/>
    <property type="match status" value="1"/>
</dbReference>
<feature type="domain" description="ABC3 transporter permease C-terminal" evidence="12">
    <location>
        <begin position="190"/>
        <end position="309"/>
    </location>
</feature>
<evidence type="ECO:0000256" key="10">
    <source>
        <dbReference type="PIRNR" id="PIRNR003097"/>
    </source>
</evidence>
<feature type="transmembrane region" description="Helical" evidence="11">
    <location>
        <begin position="238"/>
        <end position="260"/>
    </location>
</feature>
<evidence type="ECO:0000256" key="7">
    <source>
        <dbReference type="ARBA" id="ARBA00022989"/>
    </source>
</evidence>
<keyword evidence="6 11" id="KW-0812">Transmembrane</keyword>
<dbReference type="AlphaFoldDB" id="A0A1F6M7P7"/>
<keyword evidence="8 10" id="KW-0472">Membrane</keyword>
<dbReference type="InterPro" id="IPR004513">
    <property type="entry name" value="FtsX"/>
</dbReference>
<evidence type="ECO:0000259" key="12">
    <source>
        <dbReference type="Pfam" id="PF02687"/>
    </source>
</evidence>
<keyword evidence="5 10" id="KW-0132">Cell division</keyword>
<dbReference type="GO" id="GO:0005886">
    <property type="term" value="C:plasma membrane"/>
    <property type="evidence" value="ECO:0007669"/>
    <property type="project" value="UniProtKB-SubCell"/>
</dbReference>
<dbReference type="PIRSF" id="PIRSF003097">
    <property type="entry name" value="FtsX"/>
    <property type="match status" value="1"/>
</dbReference>
<comment type="similarity">
    <text evidence="2 10">Belongs to the ABC-4 integral membrane protein family. FtsX subfamily.</text>
</comment>
<reference evidence="14 15" key="1">
    <citation type="journal article" date="2016" name="Nat. Commun.">
        <title>Thousands of microbial genomes shed light on interconnected biogeochemical processes in an aquifer system.</title>
        <authorList>
            <person name="Anantharaman K."/>
            <person name="Brown C.T."/>
            <person name="Hug L.A."/>
            <person name="Sharon I."/>
            <person name="Castelle C.J."/>
            <person name="Probst A.J."/>
            <person name="Thomas B.C."/>
            <person name="Singh A."/>
            <person name="Wilkins M.J."/>
            <person name="Karaoz U."/>
            <person name="Brodie E.L."/>
            <person name="Williams K.H."/>
            <person name="Hubbard S.S."/>
            <person name="Banfield J.F."/>
        </authorList>
    </citation>
    <scope>NUCLEOTIDE SEQUENCE [LARGE SCALE GENOMIC DNA]</scope>
</reference>
<keyword evidence="9 10" id="KW-0131">Cell cycle</keyword>
<organism evidence="14 15">
    <name type="scientific">Candidatus Magasanikbacteria bacterium RIFCSPHIGHO2_02_FULL_50_9b</name>
    <dbReference type="NCBI Taxonomy" id="1798682"/>
    <lineage>
        <taxon>Bacteria</taxon>
        <taxon>Candidatus Magasanikiibacteriota</taxon>
    </lineage>
</organism>
<dbReference type="InterPro" id="IPR003838">
    <property type="entry name" value="ABC3_permease_C"/>
</dbReference>
<evidence type="ECO:0000313" key="14">
    <source>
        <dbReference type="EMBL" id="OGH67646.1"/>
    </source>
</evidence>
<feature type="transmembrane region" description="Helical" evidence="11">
    <location>
        <begin position="186"/>
        <end position="210"/>
    </location>
</feature>
<accession>A0A1F6M7P7</accession>
<evidence type="ECO:0000256" key="6">
    <source>
        <dbReference type="ARBA" id="ARBA00022692"/>
    </source>
</evidence>
<evidence type="ECO:0000256" key="5">
    <source>
        <dbReference type="ARBA" id="ARBA00022618"/>
    </source>
</evidence>
<dbReference type="PANTHER" id="PTHR47755">
    <property type="entry name" value="CELL DIVISION PROTEIN FTSX"/>
    <property type="match status" value="1"/>
</dbReference>
<sequence>MSFNHRVSFCIVCARVVKYAFQNLWRNAGIAFITITILTLALVSVNALFGLRALTTAAIAAVEHQVDVSIFFNPRATPEQIEKIKNYVYQVAAVTKSDYISPEQSLAAFRERHSTDPDIIKSLDVLDNNPLGAILVVRTKDTADYKKILTALAADEFKTVIQKRSFEDRGRIVENVQLLTSRLERFSAGLALLFALIAILIIFNAIRVAIYTQRDEISIKKLVGATNGFIRAPFLIEAFVYVALSLSTTALLIALAARVIDPYLGPLIASGGFSLYNTFFHAWYLIFGLQFALVLTVAWLTAALAMRQYLRR</sequence>
<protein>
    <recommendedName>
        <fullName evidence="3 10">Cell division protein FtsX</fullName>
    </recommendedName>
</protein>
<comment type="subcellular location">
    <subcellularLocation>
        <location evidence="1">Cell membrane</location>
        <topology evidence="1">Multi-pass membrane protein</topology>
    </subcellularLocation>
</comment>
<feature type="transmembrane region" description="Helical" evidence="11">
    <location>
        <begin position="280"/>
        <end position="306"/>
    </location>
</feature>
<dbReference type="Pfam" id="PF18075">
    <property type="entry name" value="FtsX_ECD"/>
    <property type="match status" value="1"/>
</dbReference>
<name>A0A1F6M7P7_9BACT</name>
<proteinExistence type="inferred from homology"/>
<evidence type="ECO:0000313" key="15">
    <source>
        <dbReference type="Proteomes" id="UP000176532"/>
    </source>
</evidence>
<dbReference type="InterPro" id="IPR040690">
    <property type="entry name" value="FtsX_ECD"/>
</dbReference>
<evidence type="ECO:0000256" key="8">
    <source>
        <dbReference type="ARBA" id="ARBA00023136"/>
    </source>
</evidence>
<dbReference type="STRING" id="1798682.A3C15_02410"/>
<evidence type="ECO:0000256" key="11">
    <source>
        <dbReference type="SAM" id="Phobius"/>
    </source>
</evidence>
<feature type="domain" description="FtsX extracellular" evidence="13">
    <location>
        <begin position="66"/>
        <end position="153"/>
    </location>
</feature>
<dbReference type="Proteomes" id="UP000176532">
    <property type="component" value="Unassembled WGS sequence"/>
</dbReference>
<keyword evidence="7 11" id="KW-1133">Transmembrane helix</keyword>
<dbReference type="Pfam" id="PF02687">
    <property type="entry name" value="FtsX"/>
    <property type="match status" value="1"/>
</dbReference>
<evidence type="ECO:0000256" key="2">
    <source>
        <dbReference type="ARBA" id="ARBA00007379"/>
    </source>
</evidence>
<dbReference type="Gene3D" id="3.30.70.3040">
    <property type="match status" value="1"/>
</dbReference>
<evidence type="ECO:0000256" key="3">
    <source>
        <dbReference type="ARBA" id="ARBA00021907"/>
    </source>
</evidence>
<evidence type="ECO:0000256" key="4">
    <source>
        <dbReference type="ARBA" id="ARBA00022475"/>
    </source>
</evidence>
<feature type="transmembrane region" description="Helical" evidence="11">
    <location>
        <begin position="28"/>
        <end position="49"/>
    </location>
</feature>
<keyword evidence="4 10" id="KW-1003">Cell membrane</keyword>
<comment type="caution">
    <text evidence="14">The sequence shown here is derived from an EMBL/GenBank/DDBJ whole genome shotgun (WGS) entry which is preliminary data.</text>
</comment>